<proteinExistence type="predicted"/>
<dbReference type="RefSeq" id="WP_093158769.1">
    <property type="nucleotide sequence ID" value="NZ_FNEK01000037.1"/>
</dbReference>
<evidence type="ECO:0000313" key="2">
    <source>
        <dbReference type="EMBL" id="SDK31671.1"/>
    </source>
</evidence>
<organism evidence="2 3">
    <name type="scientific">Aliiruegeria lutimaris</name>
    <dbReference type="NCBI Taxonomy" id="571298"/>
    <lineage>
        <taxon>Bacteria</taxon>
        <taxon>Pseudomonadati</taxon>
        <taxon>Pseudomonadota</taxon>
        <taxon>Alphaproteobacteria</taxon>
        <taxon>Rhodobacterales</taxon>
        <taxon>Roseobacteraceae</taxon>
        <taxon>Aliiruegeria</taxon>
    </lineage>
</organism>
<keyword evidence="1" id="KW-0812">Transmembrane</keyword>
<keyword evidence="3" id="KW-1185">Reference proteome</keyword>
<dbReference type="EMBL" id="FNEK01000037">
    <property type="protein sequence ID" value="SDK31671.1"/>
    <property type="molecule type" value="Genomic_DNA"/>
</dbReference>
<sequence>MIENDSPSEEILATISASAPRRILGIAVLCTLGAGLVYLGIVKPPAVLHWQVFLIALGGLTLFLAEKLRRATENSLVLTAEELRESTGRVVVRVEDVVAIERGAFAIKPSNGFLLRLSVSSPDGNHWAPGLWWRVGKRVGVGGITAAGETKSVAEILSALLLARQTGQSPDAP</sequence>
<dbReference type="OrthoDB" id="7862519at2"/>
<evidence type="ECO:0008006" key="4">
    <source>
        <dbReference type="Google" id="ProtNLM"/>
    </source>
</evidence>
<accession>A0A1G9AWI5</accession>
<dbReference type="Proteomes" id="UP000199382">
    <property type="component" value="Unassembled WGS sequence"/>
</dbReference>
<keyword evidence="1" id="KW-0472">Membrane</keyword>
<evidence type="ECO:0000256" key="1">
    <source>
        <dbReference type="SAM" id="Phobius"/>
    </source>
</evidence>
<feature type="transmembrane region" description="Helical" evidence="1">
    <location>
        <begin position="23"/>
        <end position="41"/>
    </location>
</feature>
<reference evidence="2 3" key="1">
    <citation type="submission" date="2016-10" db="EMBL/GenBank/DDBJ databases">
        <authorList>
            <person name="de Groot N.N."/>
        </authorList>
    </citation>
    <scope>NUCLEOTIDE SEQUENCE [LARGE SCALE GENOMIC DNA]</scope>
    <source>
        <strain evidence="2 3">DSM 25294</strain>
    </source>
</reference>
<protein>
    <recommendedName>
        <fullName evidence="4">PH domain-containing protein</fullName>
    </recommendedName>
</protein>
<dbReference type="STRING" id="571298.SAMN04488026_103727"/>
<evidence type="ECO:0000313" key="3">
    <source>
        <dbReference type="Proteomes" id="UP000199382"/>
    </source>
</evidence>
<dbReference type="AlphaFoldDB" id="A0A1G9AWI5"/>
<name>A0A1G9AWI5_9RHOB</name>
<feature type="transmembrane region" description="Helical" evidence="1">
    <location>
        <begin position="47"/>
        <end position="65"/>
    </location>
</feature>
<gene>
    <name evidence="2" type="ORF">SAMN04488026_103727</name>
</gene>
<keyword evidence="1" id="KW-1133">Transmembrane helix</keyword>